<name>A0A1I4DE72_9PROT</name>
<organism evidence="8 9">
    <name type="scientific">Falsiroseomonas stagni DSM 19981</name>
    <dbReference type="NCBI Taxonomy" id="1123062"/>
    <lineage>
        <taxon>Bacteria</taxon>
        <taxon>Pseudomonadati</taxon>
        <taxon>Pseudomonadota</taxon>
        <taxon>Alphaproteobacteria</taxon>
        <taxon>Acetobacterales</taxon>
        <taxon>Roseomonadaceae</taxon>
        <taxon>Falsiroseomonas</taxon>
    </lineage>
</organism>
<dbReference type="Proteomes" id="UP000199473">
    <property type="component" value="Unassembled WGS sequence"/>
</dbReference>
<dbReference type="SUPFAM" id="SSF103481">
    <property type="entry name" value="Multidrug resistance efflux transporter EmrE"/>
    <property type="match status" value="2"/>
</dbReference>
<feature type="transmembrane region" description="Helical" evidence="6">
    <location>
        <begin position="213"/>
        <end position="232"/>
    </location>
</feature>
<dbReference type="Pfam" id="PF00892">
    <property type="entry name" value="EamA"/>
    <property type="match status" value="2"/>
</dbReference>
<feature type="domain" description="EamA" evidence="7">
    <location>
        <begin position="150"/>
        <end position="285"/>
    </location>
</feature>
<comment type="subcellular location">
    <subcellularLocation>
        <location evidence="1">Cell membrane</location>
        <topology evidence="1">Multi-pass membrane protein</topology>
    </subcellularLocation>
</comment>
<reference evidence="8 9" key="1">
    <citation type="submission" date="2016-10" db="EMBL/GenBank/DDBJ databases">
        <authorList>
            <person name="de Groot N.N."/>
        </authorList>
    </citation>
    <scope>NUCLEOTIDE SEQUENCE [LARGE SCALE GENOMIC DNA]</scope>
    <source>
        <strain evidence="8 9">DSM 19981</strain>
    </source>
</reference>
<dbReference type="PANTHER" id="PTHR32322:SF18">
    <property type="entry name" value="S-ADENOSYLMETHIONINE_S-ADENOSYLHOMOCYSTEINE TRANSPORTER"/>
    <property type="match status" value="1"/>
</dbReference>
<feature type="transmembrane region" description="Helical" evidence="6">
    <location>
        <begin position="268"/>
        <end position="288"/>
    </location>
</feature>
<evidence type="ECO:0000313" key="9">
    <source>
        <dbReference type="Proteomes" id="UP000199473"/>
    </source>
</evidence>
<dbReference type="InterPro" id="IPR000620">
    <property type="entry name" value="EamA_dom"/>
</dbReference>
<dbReference type="OrthoDB" id="9799821at2"/>
<keyword evidence="4 6" id="KW-1133">Transmembrane helix</keyword>
<sequence>MLLAYFQLALSMAFVGANVGVAKLLAADLPIPMIAGLRCALAVLVLWPLAKAMEGLPRIQRRGLWNLALQAFFGTVIYNAGLLAGLRLTTALEAGLVLATLPAVVAIGSALWLRERLPPRQWAAVALAAFGMAAITLARLGSDGAHGSVIGNLLVFGGVCGEALYVLLAKRLAGHAPVVTASLWMQVFSALMLLPFCIPVAGAVVALTEPATAGLLVFHSLTASVLCLLLWYQGIRRAPAGIAGVFTAFLPATSALVAIFFLGEAFTATHAAGFVLLTGSMLLATWPARRPSRR</sequence>
<feature type="domain" description="EamA" evidence="7">
    <location>
        <begin position="4"/>
        <end position="136"/>
    </location>
</feature>
<keyword evidence="9" id="KW-1185">Reference proteome</keyword>
<evidence type="ECO:0000256" key="4">
    <source>
        <dbReference type="ARBA" id="ARBA00022989"/>
    </source>
</evidence>
<feature type="transmembrane region" description="Helical" evidence="6">
    <location>
        <begin position="181"/>
        <end position="207"/>
    </location>
</feature>
<dbReference type="EMBL" id="FOSQ01000010">
    <property type="protein sequence ID" value="SFK91313.1"/>
    <property type="molecule type" value="Genomic_DNA"/>
</dbReference>
<dbReference type="InterPro" id="IPR037185">
    <property type="entry name" value="EmrE-like"/>
</dbReference>
<feature type="transmembrane region" description="Helical" evidence="6">
    <location>
        <begin position="33"/>
        <end position="52"/>
    </location>
</feature>
<evidence type="ECO:0000256" key="5">
    <source>
        <dbReference type="ARBA" id="ARBA00023136"/>
    </source>
</evidence>
<dbReference type="InterPro" id="IPR050638">
    <property type="entry name" value="AA-Vitamin_Transporters"/>
</dbReference>
<dbReference type="STRING" id="1123062.SAMN02745775_110148"/>
<feature type="transmembrane region" description="Helical" evidence="6">
    <location>
        <begin position="148"/>
        <end position="169"/>
    </location>
</feature>
<feature type="transmembrane region" description="Helical" evidence="6">
    <location>
        <begin position="64"/>
        <end position="88"/>
    </location>
</feature>
<evidence type="ECO:0000256" key="6">
    <source>
        <dbReference type="SAM" id="Phobius"/>
    </source>
</evidence>
<feature type="transmembrane region" description="Helical" evidence="6">
    <location>
        <begin position="94"/>
        <end position="113"/>
    </location>
</feature>
<feature type="transmembrane region" description="Helical" evidence="6">
    <location>
        <begin position="122"/>
        <end position="142"/>
    </location>
</feature>
<gene>
    <name evidence="8" type="ORF">SAMN02745775_110148</name>
</gene>
<keyword evidence="2" id="KW-1003">Cell membrane</keyword>
<protein>
    <submittedName>
        <fullName evidence="8">Threonine/homoserine efflux transporter RhtA</fullName>
    </submittedName>
</protein>
<evidence type="ECO:0000256" key="3">
    <source>
        <dbReference type="ARBA" id="ARBA00022692"/>
    </source>
</evidence>
<dbReference type="RefSeq" id="WP_092962035.1">
    <property type="nucleotide sequence ID" value="NZ_FOSQ01000010.1"/>
</dbReference>
<keyword evidence="5 6" id="KW-0472">Membrane</keyword>
<evidence type="ECO:0000259" key="7">
    <source>
        <dbReference type="Pfam" id="PF00892"/>
    </source>
</evidence>
<keyword evidence="3 6" id="KW-0812">Transmembrane</keyword>
<dbReference type="AlphaFoldDB" id="A0A1I4DE72"/>
<dbReference type="GO" id="GO:0005886">
    <property type="term" value="C:plasma membrane"/>
    <property type="evidence" value="ECO:0007669"/>
    <property type="project" value="UniProtKB-SubCell"/>
</dbReference>
<feature type="transmembrane region" description="Helical" evidence="6">
    <location>
        <begin position="239"/>
        <end position="262"/>
    </location>
</feature>
<evidence type="ECO:0000256" key="2">
    <source>
        <dbReference type="ARBA" id="ARBA00022475"/>
    </source>
</evidence>
<accession>A0A1I4DE72</accession>
<proteinExistence type="predicted"/>
<evidence type="ECO:0000313" key="8">
    <source>
        <dbReference type="EMBL" id="SFK91313.1"/>
    </source>
</evidence>
<dbReference type="PANTHER" id="PTHR32322">
    <property type="entry name" value="INNER MEMBRANE TRANSPORTER"/>
    <property type="match status" value="1"/>
</dbReference>
<evidence type="ECO:0000256" key="1">
    <source>
        <dbReference type="ARBA" id="ARBA00004651"/>
    </source>
</evidence>